<dbReference type="InterPro" id="IPR004088">
    <property type="entry name" value="KH_dom_type_1"/>
</dbReference>
<organism evidence="5">
    <name type="scientific">Pseudictyota dubia</name>
    <dbReference type="NCBI Taxonomy" id="2749911"/>
    <lineage>
        <taxon>Eukaryota</taxon>
        <taxon>Sar</taxon>
        <taxon>Stramenopiles</taxon>
        <taxon>Ochrophyta</taxon>
        <taxon>Bacillariophyta</taxon>
        <taxon>Mediophyceae</taxon>
        <taxon>Biddulphiophycidae</taxon>
        <taxon>Eupodiscales</taxon>
        <taxon>Odontellaceae</taxon>
        <taxon>Pseudictyota</taxon>
    </lineage>
</organism>
<feature type="compositionally biased region" description="Polar residues" evidence="3">
    <location>
        <begin position="596"/>
        <end position="609"/>
    </location>
</feature>
<feature type="region of interest" description="Disordered" evidence="3">
    <location>
        <begin position="545"/>
        <end position="662"/>
    </location>
</feature>
<dbReference type="AlphaFoldDB" id="A0A7R9WB75"/>
<evidence type="ECO:0000313" key="5">
    <source>
        <dbReference type="EMBL" id="CAD8319587.1"/>
    </source>
</evidence>
<evidence type="ECO:0000256" key="3">
    <source>
        <dbReference type="SAM" id="MobiDB-lite"/>
    </source>
</evidence>
<feature type="domain" description="K Homology" evidence="4">
    <location>
        <begin position="216"/>
        <end position="289"/>
    </location>
</feature>
<protein>
    <recommendedName>
        <fullName evidence="4">K Homology domain-containing protein</fullName>
    </recommendedName>
</protein>
<dbReference type="Gene3D" id="3.30.1370.10">
    <property type="entry name" value="K Homology domain, type 1"/>
    <property type="match status" value="3"/>
</dbReference>
<dbReference type="SUPFAM" id="SSF54791">
    <property type="entry name" value="Eukaryotic type KH-domain (KH-domain type I)"/>
    <property type="match status" value="3"/>
</dbReference>
<feature type="compositionally biased region" description="Pro residues" evidence="3">
    <location>
        <begin position="575"/>
        <end position="585"/>
    </location>
</feature>
<dbReference type="InterPro" id="IPR047274">
    <property type="entry name" value="KH-I_NOVA_rpt3"/>
</dbReference>
<dbReference type="InterPro" id="IPR047275">
    <property type="entry name" value="KH-I_NOVA_rpt1"/>
</dbReference>
<feature type="domain" description="K Homology" evidence="4">
    <location>
        <begin position="355"/>
        <end position="432"/>
    </location>
</feature>
<dbReference type="PANTHER" id="PTHR10288">
    <property type="entry name" value="KH DOMAIN CONTAINING RNA BINDING PROTEIN"/>
    <property type="match status" value="1"/>
</dbReference>
<evidence type="ECO:0000256" key="1">
    <source>
        <dbReference type="ARBA" id="ARBA00022737"/>
    </source>
</evidence>
<feature type="compositionally biased region" description="Low complexity" evidence="3">
    <location>
        <begin position="130"/>
        <end position="152"/>
    </location>
</feature>
<dbReference type="CDD" id="cd22435">
    <property type="entry name" value="KH-I_NOVA_rpt1"/>
    <property type="match status" value="1"/>
</dbReference>
<feature type="compositionally biased region" description="Basic and acidic residues" evidence="3">
    <location>
        <begin position="77"/>
        <end position="94"/>
    </location>
</feature>
<feature type="compositionally biased region" description="Low complexity" evidence="3">
    <location>
        <begin position="105"/>
        <end position="123"/>
    </location>
</feature>
<feature type="compositionally biased region" description="Low complexity" evidence="3">
    <location>
        <begin position="684"/>
        <end position="710"/>
    </location>
</feature>
<keyword evidence="1" id="KW-0677">Repeat</keyword>
<feature type="compositionally biased region" description="Pro residues" evidence="3">
    <location>
        <begin position="153"/>
        <end position="163"/>
    </location>
</feature>
<feature type="compositionally biased region" description="Polar residues" evidence="3">
    <location>
        <begin position="11"/>
        <end position="23"/>
    </location>
</feature>
<dbReference type="Pfam" id="PF00013">
    <property type="entry name" value="KH_1"/>
    <property type="match status" value="3"/>
</dbReference>
<reference evidence="5" key="1">
    <citation type="submission" date="2021-01" db="EMBL/GenBank/DDBJ databases">
        <authorList>
            <person name="Corre E."/>
            <person name="Pelletier E."/>
            <person name="Niang G."/>
            <person name="Scheremetjew M."/>
            <person name="Finn R."/>
            <person name="Kale V."/>
            <person name="Holt S."/>
            <person name="Cochrane G."/>
            <person name="Meng A."/>
            <person name="Brown T."/>
            <person name="Cohen L."/>
        </authorList>
    </citation>
    <scope>NUCLEOTIDE SEQUENCE</scope>
    <source>
        <strain evidence="5">CCMP147</strain>
    </source>
</reference>
<proteinExistence type="predicted"/>
<evidence type="ECO:0000259" key="4">
    <source>
        <dbReference type="SMART" id="SM00322"/>
    </source>
</evidence>
<dbReference type="PROSITE" id="PS50084">
    <property type="entry name" value="KH_TYPE_1"/>
    <property type="match status" value="3"/>
</dbReference>
<feature type="compositionally biased region" description="Low complexity" evidence="3">
    <location>
        <begin position="617"/>
        <end position="662"/>
    </location>
</feature>
<feature type="compositionally biased region" description="Low complexity" evidence="3">
    <location>
        <begin position="40"/>
        <end position="59"/>
    </location>
</feature>
<feature type="region of interest" description="Disordered" evidence="3">
    <location>
        <begin position="495"/>
        <end position="532"/>
    </location>
</feature>
<keyword evidence="2" id="KW-0694">RNA-binding</keyword>
<dbReference type="InterPro" id="IPR036612">
    <property type="entry name" value="KH_dom_type_1_sf"/>
</dbReference>
<feature type="compositionally biased region" description="Low complexity" evidence="3">
    <location>
        <begin position="516"/>
        <end position="527"/>
    </location>
</feature>
<dbReference type="SMART" id="SM00322">
    <property type="entry name" value="KH"/>
    <property type="match status" value="3"/>
</dbReference>
<dbReference type="CDD" id="cd09031">
    <property type="entry name" value="KH-I_NOVA_rpt3"/>
    <property type="match status" value="1"/>
</dbReference>
<gene>
    <name evidence="5" type="ORF">TDUB1175_LOCUS18003</name>
</gene>
<dbReference type="GO" id="GO:0003723">
    <property type="term" value="F:RNA binding"/>
    <property type="evidence" value="ECO:0007669"/>
    <property type="project" value="UniProtKB-UniRule"/>
</dbReference>
<feature type="domain" description="K Homology" evidence="4">
    <location>
        <begin position="716"/>
        <end position="790"/>
    </location>
</feature>
<feature type="region of interest" description="Disordered" evidence="3">
    <location>
        <begin position="676"/>
        <end position="718"/>
    </location>
</feature>
<evidence type="ECO:0000256" key="2">
    <source>
        <dbReference type="PROSITE-ProRule" id="PRU00117"/>
    </source>
</evidence>
<feature type="region of interest" description="Disordered" evidence="3">
    <location>
        <begin position="1"/>
        <end position="209"/>
    </location>
</feature>
<name>A0A7R9WB75_9STRA</name>
<dbReference type="EMBL" id="HBED01035843">
    <property type="protein sequence ID" value="CAD8319587.1"/>
    <property type="molecule type" value="Transcribed_RNA"/>
</dbReference>
<sequence length="798" mass="81242">MDRSGREDEGNPSQPVTASSAHGNASHPKQHIHFSDESCAQHYQPPQQPHQQSYYAQSAEGFEQEQHSASSFTDSVPLHEQDDINEGSSDRDGKSGGNSTPPPALTSTTPRTMTPTSSAATSSTRDDMLSSPSRRGSNPGRNVHGPAPALPTSSPPAPSPVPESGPITAPSPAQSSEPPISSAGDSVPVTPAPASGGGGSVSGGMYQDQSAGSQVGLVSVKLLVSNNVAGSIIGRSGQTISELQARSSARIKLSQAGDCFPGTSDRVCLVQGGLDGVKSAIGLVLRKLHELQRPPLTGIQQQTVQGPMATEEAQLHQMGGVLPGLVQSNSHPHLSSVGGSINERGVSAPVLSPSFAFVVRLLVPTPSCGMIIGRGGSNVKSMAETSGVTSIRLSPKENEAVLAATSERVVTITGPSLTSVVRCTSLILDGMATHPDICRYANMTTSYSRASSVLSAAQQAAAAAAIASSSIGVPTVVQGAYGAATTVGVGAAGPVTLAPSSPSPHRQRHDQTSRPSSSSLQHASVSSGGAPQQLLGTHLVGLASSGGGGSAGSHQAQLRYAPVGRSSEQGSSGALPPPPPPPSPIMAPMVPLPSSLPASGPTTFAQHGSGQYLPPATTSSTQQQQQSIYVLAPSSSAAPTQAARVSSAGPSRRSSASSVGLPSATDQLASMQISSMTSGAGDESQQQHTYSQPQQLSLLPSQGPTASHSQAPPPSASNTVQIAVPDTLIGAILGRDGQTLKELQMSTGTRIKISQRGVYVPGTNHRVVTISGPTAESVSTAQFMIGQRLAMRPRTDLR</sequence>
<accession>A0A7R9WB75</accession>
<dbReference type="InterPro" id="IPR004087">
    <property type="entry name" value="KH_dom"/>
</dbReference>